<organism evidence="1 2">
    <name type="scientific">Metabacillus halosaccharovorans</name>
    <dbReference type="NCBI Taxonomy" id="930124"/>
    <lineage>
        <taxon>Bacteria</taxon>
        <taxon>Bacillati</taxon>
        <taxon>Bacillota</taxon>
        <taxon>Bacilli</taxon>
        <taxon>Bacillales</taxon>
        <taxon>Bacillaceae</taxon>
        <taxon>Metabacillus</taxon>
    </lineage>
</organism>
<sequence>MKIIHHSYRRRGQIEFMFEEFPHSKVVFSPIKNYYFIRTVRWNREDPVVTRRDLEKMELEVNEFLGSIECYKQRKAYKSFVNH</sequence>
<proteinExistence type="predicted"/>
<keyword evidence="2" id="KW-1185">Reference proteome</keyword>
<comment type="caution">
    <text evidence="1">The sequence shown here is derived from an EMBL/GenBank/DDBJ whole genome shotgun (WGS) entry which is preliminary data.</text>
</comment>
<protein>
    <submittedName>
        <fullName evidence="1">Uncharacterized protein</fullName>
    </submittedName>
</protein>
<evidence type="ECO:0000313" key="1">
    <source>
        <dbReference type="EMBL" id="MCV9886404.1"/>
    </source>
</evidence>
<dbReference type="Proteomes" id="UP001526147">
    <property type="component" value="Unassembled WGS sequence"/>
</dbReference>
<gene>
    <name evidence="1" type="ORF">OIH86_12220</name>
</gene>
<name>A0ABT3DHM5_9BACI</name>
<dbReference type="EMBL" id="JAOYEY010000038">
    <property type="protein sequence ID" value="MCV9886404.1"/>
    <property type="molecule type" value="Genomic_DNA"/>
</dbReference>
<accession>A0ABT3DHM5</accession>
<reference evidence="1 2" key="1">
    <citation type="submission" date="2022-10" db="EMBL/GenBank/DDBJ databases">
        <title>Draft genome assembly of moderately radiation resistant bacterium Metabacillus halosaccharovorans.</title>
        <authorList>
            <person name="Pal S."/>
            <person name="Gopinathan A."/>
        </authorList>
    </citation>
    <scope>NUCLEOTIDE SEQUENCE [LARGE SCALE GENOMIC DNA]</scope>
    <source>
        <strain evidence="1 2">VITHBRA001</strain>
    </source>
</reference>
<evidence type="ECO:0000313" key="2">
    <source>
        <dbReference type="Proteomes" id="UP001526147"/>
    </source>
</evidence>